<evidence type="ECO:0000256" key="7">
    <source>
        <dbReference type="ARBA" id="ARBA00022692"/>
    </source>
</evidence>
<name>A0A9D1N725_9FIRM</name>
<evidence type="ECO:0000256" key="22">
    <source>
        <dbReference type="SAM" id="Phobius"/>
    </source>
</evidence>
<feature type="transmembrane region" description="Helical" evidence="22">
    <location>
        <begin position="175"/>
        <end position="193"/>
    </location>
</feature>
<comment type="subcellular location">
    <subcellularLocation>
        <location evidence="1">Cell membrane</location>
        <topology evidence="1">Multi-pass membrane protein</topology>
    </subcellularLocation>
</comment>
<evidence type="ECO:0000256" key="21">
    <source>
        <dbReference type="ARBA" id="ARBA00049966"/>
    </source>
</evidence>
<evidence type="ECO:0000256" key="11">
    <source>
        <dbReference type="ARBA" id="ARBA00023136"/>
    </source>
</evidence>
<sequence length="360" mass="38994">MLFTLMLVIFGVIMVFSASYYYSISQDGNAYSYLLRHGMWVLLGFGVMILGAAFDYRRYKKFALPIFIASVLLLILVLTPLGQTTNGATRWIRLGPVTIMPGEIAKIAAIMFVAWFLSEDRDRIKSLTRGILPLVGVAGLYGALIIMQPNLSTAITVCGIIVAMMLVAGLKWRYVLTAGGVGAAGILSILLFMKDSYWYSRLTSFTDPFADPLNEGYQAVQSLLALGSGGLFGVGLGKSIQKNLYLPEPQNDFILAIIGEELGFVGILLLIVLYCLFIWRGVHIAVNAPDQFGMLLASGIILMVAIQVILNIAVVTSSMPATGINLPFISYGGNALLIFMFSAGVLINISRHGPKNTGVN</sequence>
<evidence type="ECO:0000256" key="12">
    <source>
        <dbReference type="ARBA" id="ARBA00023306"/>
    </source>
</evidence>
<dbReference type="GO" id="GO:0005886">
    <property type="term" value="C:plasma membrane"/>
    <property type="evidence" value="ECO:0007669"/>
    <property type="project" value="UniProtKB-SubCell"/>
</dbReference>
<keyword evidence="9" id="KW-0573">Peptidoglycan synthesis</keyword>
<evidence type="ECO:0000256" key="13">
    <source>
        <dbReference type="ARBA" id="ARBA00023316"/>
    </source>
</evidence>
<dbReference type="GO" id="GO:0008360">
    <property type="term" value="P:regulation of cell shape"/>
    <property type="evidence" value="ECO:0007669"/>
    <property type="project" value="UniProtKB-KW"/>
</dbReference>
<evidence type="ECO:0000256" key="17">
    <source>
        <dbReference type="ARBA" id="ARBA00041185"/>
    </source>
</evidence>
<dbReference type="EMBL" id="DVOB01000137">
    <property type="protein sequence ID" value="HIU96315.1"/>
    <property type="molecule type" value="Genomic_DNA"/>
</dbReference>
<comment type="pathway">
    <text evidence="2">Cell wall biogenesis; peptidoglycan biosynthesis.</text>
</comment>
<keyword evidence="13" id="KW-0961">Cell wall biogenesis/degradation</keyword>
<feature type="transmembrane region" description="Helical" evidence="22">
    <location>
        <begin position="153"/>
        <end position="170"/>
    </location>
</feature>
<dbReference type="PANTHER" id="PTHR30474:SF2">
    <property type="entry name" value="PEPTIDOGLYCAN GLYCOSYLTRANSFERASE FTSW-RELATED"/>
    <property type="match status" value="1"/>
</dbReference>
<feature type="transmembrane region" description="Helical" evidence="22">
    <location>
        <begin position="291"/>
        <end position="316"/>
    </location>
</feature>
<feature type="transmembrane region" description="Helical" evidence="22">
    <location>
        <begin position="99"/>
        <end position="118"/>
    </location>
</feature>
<dbReference type="NCBIfam" id="TIGR02614">
    <property type="entry name" value="ftsW"/>
    <property type="match status" value="1"/>
</dbReference>
<keyword evidence="8" id="KW-0133">Cell shape</keyword>
<keyword evidence="5" id="KW-0328">Glycosyltransferase</keyword>
<organism evidence="23 24">
    <name type="scientific">Candidatus Allocopromorpha excrementipullorum</name>
    <dbReference type="NCBI Taxonomy" id="2840743"/>
    <lineage>
        <taxon>Bacteria</taxon>
        <taxon>Bacillati</taxon>
        <taxon>Bacillota</taxon>
        <taxon>Clostridia</taxon>
        <taxon>Eubacteriales</taxon>
        <taxon>Eubacteriaceae</taxon>
        <taxon>Eubacteriaceae incertae sedis</taxon>
        <taxon>Candidatus Allocopromorpha</taxon>
    </lineage>
</organism>
<accession>A0A9D1N725</accession>
<evidence type="ECO:0000256" key="3">
    <source>
        <dbReference type="ARBA" id="ARBA00022475"/>
    </source>
</evidence>
<comment type="similarity">
    <text evidence="16">Belongs to the SEDS family. FtsW subfamily.</text>
</comment>
<keyword evidence="3" id="KW-1003">Cell membrane</keyword>
<evidence type="ECO:0000256" key="18">
    <source>
        <dbReference type="ARBA" id="ARBA00041418"/>
    </source>
</evidence>
<reference evidence="23" key="1">
    <citation type="submission" date="2020-10" db="EMBL/GenBank/DDBJ databases">
        <authorList>
            <person name="Gilroy R."/>
        </authorList>
    </citation>
    <scope>NUCLEOTIDE SEQUENCE</scope>
    <source>
        <strain evidence="23">ChiSjej4B22-8349</strain>
    </source>
</reference>
<feature type="transmembrane region" description="Helical" evidence="22">
    <location>
        <begin position="130"/>
        <end position="147"/>
    </location>
</feature>
<evidence type="ECO:0000256" key="1">
    <source>
        <dbReference type="ARBA" id="ARBA00004651"/>
    </source>
</evidence>
<evidence type="ECO:0000256" key="6">
    <source>
        <dbReference type="ARBA" id="ARBA00022679"/>
    </source>
</evidence>
<keyword evidence="6" id="KW-0808">Transferase</keyword>
<reference evidence="23" key="2">
    <citation type="journal article" date="2021" name="PeerJ">
        <title>Extensive microbial diversity within the chicken gut microbiome revealed by metagenomics and culture.</title>
        <authorList>
            <person name="Gilroy R."/>
            <person name="Ravi A."/>
            <person name="Getino M."/>
            <person name="Pursley I."/>
            <person name="Horton D.L."/>
            <person name="Alikhan N.F."/>
            <person name="Baker D."/>
            <person name="Gharbi K."/>
            <person name="Hall N."/>
            <person name="Watson M."/>
            <person name="Adriaenssens E.M."/>
            <person name="Foster-Nyarko E."/>
            <person name="Jarju S."/>
            <person name="Secka A."/>
            <person name="Antonio M."/>
            <person name="Oren A."/>
            <person name="Chaudhuri R.R."/>
            <person name="La Ragione R."/>
            <person name="Hildebrand F."/>
            <person name="Pallen M.J."/>
        </authorList>
    </citation>
    <scope>NUCLEOTIDE SEQUENCE</scope>
    <source>
        <strain evidence="23">ChiSjej4B22-8349</strain>
    </source>
</reference>
<evidence type="ECO:0000256" key="5">
    <source>
        <dbReference type="ARBA" id="ARBA00022676"/>
    </source>
</evidence>
<comment type="catalytic activity">
    <reaction evidence="20">
        <text>[GlcNAc-(1-&gt;4)-Mur2Ac(oyl-L-Ala-gamma-D-Glu-L-Lys-D-Ala-D-Ala)](n)-di-trans,octa-cis-undecaprenyl diphosphate + beta-D-GlcNAc-(1-&gt;4)-Mur2Ac(oyl-L-Ala-gamma-D-Glu-L-Lys-D-Ala-D-Ala)-di-trans,octa-cis-undecaprenyl diphosphate = [GlcNAc-(1-&gt;4)-Mur2Ac(oyl-L-Ala-gamma-D-Glu-L-Lys-D-Ala-D-Ala)](n+1)-di-trans,octa-cis-undecaprenyl diphosphate + di-trans,octa-cis-undecaprenyl diphosphate + H(+)</text>
        <dbReference type="Rhea" id="RHEA:23708"/>
        <dbReference type="Rhea" id="RHEA-COMP:9602"/>
        <dbReference type="Rhea" id="RHEA-COMP:9603"/>
        <dbReference type="ChEBI" id="CHEBI:15378"/>
        <dbReference type="ChEBI" id="CHEBI:58405"/>
        <dbReference type="ChEBI" id="CHEBI:60033"/>
        <dbReference type="ChEBI" id="CHEBI:78435"/>
        <dbReference type="EC" id="2.4.99.28"/>
    </reaction>
</comment>
<comment type="function">
    <text evidence="21">Peptidoglycan polymerase that is essential for cell division.</text>
</comment>
<evidence type="ECO:0000256" key="2">
    <source>
        <dbReference type="ARBA" id="ARBA00004752"/>
    </source>
</evidence>
<keyword evidence="10 22" id="KW-1133">Transmembrane helix</keyword>
<dbReference type="Pfam" id="PF01098">
    <property type="entry name" value="FTSW_RODA_SPOVE"/>
    <property type="match status" value="1"/>
</dbReference>
<comment type="caution">
    <text evidence="23">The sequence shown here is derived from an EMBL/GenBank/DDBJ whole genome shotgun (WGS) entry which is preliminary data.</text>
</comment>
<evidence type="ECO:0000256" key="16">
    <source>
        <dbReference type="ARBA" id="ARBA00038053"/>
    </source>
</evidence>
<feature type="transmembrane region" description="Helical" evidence="22">
    <location>
        <begin position="253"/>
        <end position="279"/>
    </location>
</feature>
<gene>
    <name evidence="23" type="primary">ftsW</name>
    <name evidence="23" type="ORF">IAD25_06395</name>
</gene>
<dbReference type="InterPro" id="IPR001182">
    <property type="entry name" value="FtsW/RodA"/>
</dbReference>
<dbReference type="PANTHER" id="PTHR30474">
    <property type="entry name" value="CELL CYCLE PROTEIN"/>
    <property type="match status" value="1"/>
</dbReference>
<evidence type="ECO:0000256" key="19">
    <source>
        <dbReference type="ARBA" id="ARBA00044770"/>
    </source>
</evidence>
<keyword evidence="4" id="KW-0132">Cell division</keyword>
<evidence type="ECO:0000256" key="10">
    <source>
        <dbReference type="ARBA" id="ARBA00022989"/>
    </source>
</evidence>
<dbReference type="GO" id="GO:0051301">
    <property type="term" value="P:cell division"/>
    <property type="evidence" value="ECO:0007669"/>
    <property type="project" value="UniProtKB-KW"/>
</dbReference>
<evidence type="ECO:0000256" key="9">
    <source>
        <dbReference type="ARBA" id="ARBA00022984"/>
    </source>
</evidence>
<dbReference type="EC" id="2.4.99.28" evidence="19"/>
<evidence type="ECO:0000313" key="24">
    <source>
        <dbReference type="Proteomes" id="UP000824130"/>
    </source>
</evidence>
<evidence type="ECO:0000256" key="4">
    <source>
        <dbReference type="ARBA" id="ARBA00022618"/>
    </source>
</evidence>
<feature type="transmembrane region" description="Helical" evidence="22">
    <location>
        <begin position="62"/>
        <end position="79"/>
    </location>
</feature>
<keyword evidence="11 22" id="KW-0472">Membrane</keyword>
<dbReference type="Proteomes" id="UP000824130">
    <property type="component" value="Unassembled WGS sequence"/>
</dbReference>
<feature type="transmembrane region" description="Helical" evidence="22">
    <location>
        <begin position="328"/>
        <end position="347"/>
    </location>
</feature>
<feature type="transmembrane region" description="Helical" evidence="22">
    <location>
        <begin position="33"/>
        <end position="55"/>
    </location>
</feature>
<protein>
    <recommendedName>
        <fullName evidence="17">Probable peptidoglycan glycosyltransferase FtsW</fullName>
        <ecNumber evidence="19">2.4.99.28</ecNumber>
    </recommendedName>
    <alternativeName>
        <fullName evidence="18">Cell division protein FtsW</fullName>
    </alternativeName>
    <alternativeName>
        <fullName evidence="15">Cell wall polymerase</fullName>
    </alternativeName>
    <alternativeName>
        <fullName evidence="14">Peptidoglycan polymerase</fullName>
    </alternativeName>
</protein>
<evidence type="ECO:0000256" key="15">
    <source>
        <dbReference type="ARBA" id="ARBA00033270"/>
    </source>
</evidence>
<dbReference type="GO" id="GO:0015648">
    <property type="term" value="F:lipid-linked peptidoglycan transporter activity"/>
    <property type="evidence" value="ECO:0007669"/>
    <property type="project" value="TreeGrafter"/>
</dbReference>
<evidence type="ECO:0000256" key="14">
    <source>
        <dbReference type="ARBA" id="ARBA00032370"/>
    </source>
</evidence>
<evidence type="ECO:0000313" key="23">
    <source>
        <dbReference type="EMBL" id="HIU96315.1"/>
    </source>
</evidence>
<dbReference type="GO" id="GO:0008955">
    <property type="term" value="F:peptidoglycan glycosyltransferase activity"/>
    <property type="evidence" value="ECO:0007669"/>
    <property type="project" value="UniProtKB-EC"/>
</dbReference>
<keyword evidence="12" id="KW-0131">Cell cycle</keyword>
<dbReference type="AlphaFoldDB" id="A0A9D1N725"/>
<dbReference type="GO" id="GO:0009252">
    <property type="term" value="P:peptidoglycan biosynthetic process"/>
    <property type="evidence" value="ECO:0007669"/>
    <property type="project" value="UniProtKB-KW"/>
</dbReference>
<dbReference type="InterPro" id="IPR013437">
    <property type="entry name" value="FtsW"/>
</dbReference>
<proteinExistence type="inferred from homology"/>
<dbReference type="GO" id="GO:0071555">
    <property type="term" value="P:cell wall organization"/>
    <property type="evidence" value="ECO:0007669"/>
    <property type="project" value="UniProtKB-KW"/>
</dbReference>
<evidence type="ECO:0000256" key="8">
    <source>
        <dbReference type="ARBA" id="ARBA00022960"/>
    </source>
</evidence>
<keyword evidence="7 22" id="KW-0812">Transmembrane</keyword>
<dbReference type="GO" id="GO:0032153">
    <property type="term" value="C:cell division site"/>
    <property type="evidence" value="ECO:0007669"/>
    <property type="project" value="TreeGrafter"/>
</dbReference>
<evidence type="ECO:0000256" key="20">
    <source>
        <dbReference type="ARBA" id="ARBA00049902"/>
    </source>
</evidence>